<feature type="region of interest" description="Disordered" evidence="1">
    <location>
        <begin position="104"/>
        <end position="129"/>
    </location>
</feature>
<feature type="compositionally biased region" description="Acidic residues" evidence="1">
    <location>
        <begin position="420"/>
        <end position="435"/>
    </location>
</feature>
<comment type="caution">
    <text evidence="2">The sequence shown here is derived from an EMBL/GenBank/DDBJ whole genome shotgun (WGS) entry which is preliminary data.</text>
</comment>
<evidence type="ECO:0000313" key="2">
    <source>
        <dbReference type="EMBL" id="KAK3214702.1"/>
    </source>
</evidence>
<feature type="compositionally biased region" description="Polar residues" evidence="1">
    <location>
        <begin position="184"/>
        <end position="205"/>
    </location>
</feature>
<proteinExistence type="predicted"/>
<evidence type="ECO:0000313" key="3">
    <source>
        <dbReference type="Proteomes" id="UP001280581"/>
    </source>
</evidence>
<protein>
    <submittedName>
        <fullName evidence="2">Uncharacterized protein</fullName>
    </submittedName>
</protein>
<dbReference type="Proteomes" id="UP001280581">
    <property type="component" value="Unassembled WGS sequence"/>
</dbReference>
<feature type="region of interest" description="Disordered" evidence="1">
    <location>
        <begin position="347"/>
        <end position="583"/>
    </location>
</feature>
<sequence length="583" mass="63327">MVTEHAYISYPGISAISDGSTDGVFDEARAGVEPMHAAERTACACSRLEPYTSNARRPTAKLPGRVFPIYNHTSRLVGCATWSSMPVNAANANVDDCACPTVAAGSRQSEPATGSTTGNTRGDSGGAHAAIGKPTLVLVHEGCTAPTPASESSVEPGRLSLPRLALSPSAGSMKITLVPRLSHQHTSVPTQHATGSNLHKSTLGHTKSYLHPSPATNISRQQFHLAEPPPIDMATSLPSPPPTKKTSRPRQKRVSFTTSEPEIIPTTSKRRQSSVNQRPSWSNVFLLRDSKPRNDVAARGRSLSPGPSILKEVSAFKSDASDAELKKDEHGNEVSVHKVHVSPLYEKNLKRLSRGRPKTSLPIPQAKVSRNASPRAMSPERELSPSSLSARHASPREDTFEKAGAEIHTVVVHPPSPPESDPEDDDEEAVEDSDEQSPRQSRNSSIDDLDDDIEVATIASKFSKCDIDGSSHAHRHEPRKDSLEERKESKDDWRTSRKSSNASRGSNDDWRTSRKSSNASRKSSNTSRKDSQESNQTSEKPSTTRRRSSSADQAEMWLRRSSIYGVRSSRAPRVPTRLGSLRA</sequence>
<feature type="compositionally biased region" description="Low complexity" evidence="1">
    <location>
        <begin position="515"/>
        <end position="526"/>
    </location>
</feature>
<feature type="compositionally biased region" description="Basic and acidic residues" evidence="1">
    <location>
        <begin position="394"/>
        <end position="405"/>
    </location>
</feature>
<keyword evidence="3" id="KW-1185">Reference proteome</keyword>
<dbReference type="EMBL" id="WVTA01000003">
    <property type="protein sequence ID" value="KAK3214702.1"/>
    <property type="molecule type" value="Genomic_DNA"/>
</dbReference>
<organism evidence="2 3">
    <name type="scientific">Pseudopithomyces chartarum</name>
    <dbReference type="NCBI Taxonomy" id="1892770"/>
    <lineage>
        <taxon>Eukaryota</taxon>
        <taxon>Fungi</taxon>
        <taxon>Dikarya</taxon>
        <taxon>Ascomycota</taxon>
        <taxon>Pezizomycotina</taxon>
        <taxon>Dothideomycetes</taxon>
        <taxon>Pleosporomycetidae</taxon>
        <taxon>Pleosporales</taxon>
        <taxon>Massarineae</taxon>
        <taxon>Didymosphaeriaceae</taxon>
        <taxon>Pseudopithomyces</taxon>
    </lineage>
</organism>
<reference evidence="2 3" key="1">
    <citation type="submission" date="2021-02" db="EMBL/GenBank/DDBJ databases">
        <title>Genome assembly of Pseudopithomyces chartarum.</title>
        <authorList>
            <person name="Jauregui R."/>
            <person name="Singh J."/>
            <person name="Voisey C."/>
        </authorList>
    </citation>
    <scope>NUCLEOTIDE SEQUENCE [LARGE SCALE GENOMIC DNA]</scope>
    <source>
        <strain evidence="2 3">AGR01</strain>
    </source>
</reference>
<name>A0AAN6RK71_9PLEO</name>
<gene>
    <name evidence="2" type="ORF">GRF29_19g1040185</name>
</gene>
<dbReference type="AlphaFoldDB" id="A0AAN6RK71"/>
<accession>A0AAN6RK71</accession>
<feature type="region of interest" description="Disordered" evidence="1">
    <location>
        <begin position="229"/>
        <end position="278"/>
    </location>
</feature>
<feature type="region of interest" description="Disordered" evidence="1">
    <location>
        <begin position="182"/>
        <end position="214"/>
    </location>
</feature>
<feature type="compositionally biased region" description="Polar residues" evidence="1">
    <location>
        <begin position="106"/>
        <end position="122"/>
    </location>
</feature>
<evidence type="ECO:0000256" key="1">
    <source>
        <dbReference type="SAM" id="MobiDB-lite"/>
    </source>
</evidence>
<feature type="compositionally biased region" description="Basic and acidic residues" evidence="1">
    <location>
        <begin position="478"/>
        <end position="495"/>
    </location>
</feature>